<dbReference type="InterPro" id="IPR038765">
    <property type="entry name" value="Papain-like_cys_pep_sf"/>
</dbReference>
<organism evidence="4 5">
    <name type="scientific">Corynebacterium gallinarum</name>
    <dbReference type="NCBI Taxonomy" id="2762214"/>
    <lineage>
        <taxon>Bacteria</taxon>
        <taxon>Bacillati</taxon>
        <taxon>Actinomycetota</taxon>
        <taxon>Actinomycetes</taxon>
        <taxon>Mycobacteriales</taxon>
        <taxon>Corynebacteriaceae</taxon>
        <taxon>Corynebacterium</taxon>
    </lineage>
</organism>
<evidence type="ECO:0000313" key="4">
    <source>
        <dbReference type="EMBL" id="MBD8031348.1"/>
    </source>
</evidence>
<keyword evidence="5" id="KW-1185">Reference proteome</keyword>
<dbReference type="AlphaFoldDB" id="A0A8I0HJR5"/>
<feature type="domain" description="Peptidase C51" evidence="3">
    <location>
        <begin position="43"/>
        <end position="168"/>
    </location>
</feature>
<evidence type="ECO:0000259" key="3">
    <source>
        <dbReference type="PROSITE" id="PS50911"/>
    </source>
</evidence>
<evidence type="ECO:0000256" key="2">
    <source>
        <dbReference type="SAM" id="SignalP"/>
    </source>
</evidence>
<gene>
    <name evidence="4" type="ORF">H9627_13680</name>
</gene>
<reference evidence="4 5" key="1">
    <citation type="submission" date="2020-08" db="EMBL/GenBank/DDBJ databases">
        <title>A Genomic Blueprint of the Chicken Gut Microbiome.</title>
        <authorList>
            <person name="Gilroy R."/>
            <person name="Ravi A."/>
            <person name="Getino M."/>
            <person name="Pursley I."/>
            <person name="Horton D.L."/>
            <person name="Alikhan N.-F."/>
            <person name="Baker D."/>
            <person name="Gharbi K."/>
            <person name="Hall N."/>
            <person name="Watson M."/>
            <person name="Adriaenssens E.M."/>
            <person name="Foster-Nyarko E."/>
            <person name="Jarju S."/>
            <person name="Secka A."/>
            <person name="Antonio M."/>
            <person name="Oren A."/>
            <person name="Chaudhuri R."/>
            <person name="La Ragione R.M."/>
            <person name="Hildebrand F."/>
            <person name="Pallen M.J."/>
        </authorList>
    </citation>
    <scope>NUCLEOTIDE SEQUENCE [LARGE SCALE GENOMIC DNA]</scope>
    <source>
        <strain evidence="4 5">Sa1YVA5</strain>
    </source>
</reference>
<dbReference type="Pfam" id="PF05257">
    <property type="entry name" value="CHAP"/>
    <property type="match status" value="1"/>
</dbReference>
<dbReference type="PROSITE" id="PS50911">
    <property type="entry name" value="CHAP"/>
    <property type="match status" value="1"/>
</dbReference>
<dbReference type="Gene3D" id="3.90.1720.10">
    <property type="entry name" value="endopeptidase domain like (from Nostoc punctiforme)"/>
    <property type="match status" value="1"/>
</dbReference>
<feature type="region of interest" description="Disordered" evidence="1">
    <location>
        <begin position="399"/>
        <end position="434"/>
    </location>
</feature>
<protein>
    <submittedName>
        <fullName evidence="4">CHAP domain-containing protein</fullName>
    </submittedName>
</protein>
<evidence type="ECO:0000256" key="1">
    <source>
        <dbReference type="SAM" id="MobiDB-lite"/>
    </source>
</evidence>
<evidence type="ECO:0000313" key="5">
    <source>
        <dbReference type="Proteomes" id="UP000650224"/>
    </source>
</evidence>
<proteinExistence type="predicted"/>
<keyword evidence="2" id="KW-0732">Signal</keyword>
<sequence>MKLSPRLRRILVTILAILTLGAPVATAPQASALDTCHSTDYSCLARWGYGPYVGNYADRYYYGGHHNCTRYVGHRLARVGVPDTGSWGNGSQWGASGRARGYQVDGNPRPGSIGYAGHGGFGHVAVVEQVSGDRVLVSEDNASGIDSDPSGYARIHWYPKSWFSGYIHVPQLEAEYGSGGGGTPGKDPVGSFDTAVGGTGNVHVRGWSYDPDVLSHDVRIHIYIGGQAGTAGAQSTEIIANKARGDLRGTPAFDNVITTTKTGNQQVCAYAINVGGGNNKLLGCKNVTITATGSDPVGSFDTAQGGVGTVHVRGWSYDPDVLSHDIRIHIHIGGQAGTAGAQSTEIIANKARGDLRGTPAFDNVITTTKTGNQQVCAYAINVGGGNNKLLGCKNVTITAKPSATNTPTPPPTDDPSDPGTGLEPVGRAGSSLSS</sequence>
<comment type="caution">
    <text evidence="4">The sequence shown here is derived from an EMBL/GenBank/DDBJ whole genome shotgun (WGS) entry which is preliminary data.</text>
</comment>
<dbReference type="RefSeq" id="WP_191734578.1">
    <property type="nucleotide sequence ID" value="NZ_JACSPR010000015.1"/>
</dbReference>
<dbReference type="SUPFAM" id="SSF54001">
    <property type="entry name" value="Cysteine proteinases"/>
    <property type="match status" value="1"/>
</dbReference>
<feature type="chain" id="PRO_5039632932" evidence="2">
    <location>
        <begin position="28"/>
        <end position="434"/>
    </location>
</feature>
<feature type="signal peptide" evidence="2">
    <location>
        <begin position="1"/>
        <end position="27"/>
    </location>
</feature>
<dbReference type="Proteomes" id="UP000650224">
    <property type="component" value="Unassembled WGS sequence"/>
</dbReference>
<accession>A0A8I0HJR5</accession>
<dbReference type="InterPro" id="IPR007921">
    <property type="entry name" value="CHAP_dom"/>
</dbReference>
<name>A0A8I0HJR5_9CORY</name>
<dbReference type="EMBL" id="JACSPR010000015">
    <property type="protein sequence ID" value="MBD8031348.1"/>
    <property type="molecule type" value="Genomic_DNA"/>
</dbReference>